<dbReference type="Pfam" id="PF00931">
    <property type="entry name" value="NB-ARC"/>
    <property type="match status" value="1"/>
</dbReference>
<gene>
    <name evidence="8" type="ORF">Rhe02_66080</name>
</gene>
<dbReference type="EMBL" id="BONY01000051">
    <property type="protein sequence ID" value="GIH08541.1"/>
    <property type="molecule type" value="Genomic_DNA"/>
</dbReference>
<dbReference type="Pfam" id="PF00486">
    <property type="entry name" value="Trans_reg_C"/>
    <property type="match status" value="1"/>
</dbReference>
<evidence type="ECO:0000256" key="2">
    <source>
        <dbReference type="ARBA" id="ARBA00023015"/>
    </source>
</evidence>
<comment type="similarity">
    <text evidence="1">Belongs to the AfsR/DnrI/RedD regulatory family.</text>
</comment>
<dbReference type="InterPro" id="IPR002182">
    <property type="entry name" value="NB-ARC"/>
</dbReference>
<dbReference type="RefSeq" id="WP_203912293.1">
    <property type="nucleotide sequence ID" value="NZ_BONY01000051.1"/>
</dbReference>
<dbReference type="InterPro" id="IPR019734">
    <property type="entry name" value="TPR_rpt"/>
</dbReference>
<feature type="domain" description="OmpR/PhoB-type" evidence="7">
    <location>
        <begin position="1"/>
        <end position="92"/>
    </location>
</feature>
<dbReference type="SUPFAM" id="SSF48452">
    <property type="entry name" value="TPR-like"/>
    <property type="match status" value="3"/>
</dbReference>
<dbReference type="InterPro" id="IPR051677">
    <property type="entry name" value="AfsR-DnrI-RedD_regulator"/>
</dbReference>
<keyword evidence="9" id="KW-1185">Reference proteome</keyword>
<dbReference type="CDD" id="cd15831">
    <property type="entry name" value="BTAD"/>
    <property type="match status" value="1"/>
</dbReference>
<feature type="DNA-binding region" description="OmpR/PhoB-type" evidence="6">
    <location>
        <begin position="1"/>
        <end position="92"/>
    </location>
</feature>
<dbReference type="InterPro" id="IPR001867">
    <property type="entry name" value="OmpR/PhoB-type_DNA-bd"/>
</dbReference>
<dbReference type="GO" id="GO:0000160">
    <property type="term" value="P:phosphorelay signal transduction system"/>
    <property type="evidence" value="ECO:0007669"/>
    <property type="project" value="InterPro"/>
</dbReference>
<evidence type="ECO:0000313" key="8">
    <source>
        <dbReference type="EMBL" id="GIH08541.1"/>
    </source>
</evidence>
<sequence length="935" mass="101042">MVEFALLGAVRASHDGQQVELGRRQERCVLGLLLLEAGKAVPTERLMDLLWGDPAPAAARSTLHSYLARLRSRLSPLGVRLVTRGSGYLADVDPQTVDVHRFLAALGAAQQHADPQARAQILGDALDLWHGPLLGDVADEHLRNRVGARLAEQRLTALELWAQAELAIGGHAAIMSRLTEVVQANPIQEKLAALLMRARYQGGDVAGALAVFVTLRDTLADQLGLEPGRELDELHLAILNRRTPAPVHAAVRVAAAAPPRQLPLDVPVFTGRAAQLNLLDDLLPGVTAPAAGTAQRTVVITAIAGTAGVGKTTLAVHWAHRVSGRFPDGELYVNLRGFDPAGSAMRPEEAVRGFLDALGVEPHRVPAGLQAQSGLFRSLLADKRVLVILDNARDADQVRPLLPGSRGSVVLVTSRNQLTGLVATEGAHAMTLGLLNPTEARQLLVSRLGQARMTAEPQAAAKLIELCAGLPLALAIVAARAAAQPDFGLAALVTDLCTAPGSLDAFTGNDLATDIRAVFSWSYESLSPDAARLFRLMGVHPGPDICLAAAASLAGWSTVHTRQTMDELERAHLVSRQPPGRYSFHDLLRSYARELAAAVQWRDDAHTALHRLLDHYLHTSHRADLLLDPFRDPIQPASPVAQVSPEQLADHQGALSWYAAEHAVLLAVIEAASCHGFDTHAWQLSWTLANYLERRGHWQHWVDTVTAALGAAVRLGDRSAQARLHRSLARADARLGRYDKAHQHLTNALRLYRALDDRVGQAYAHLNINVVFGAQQRHHEALHHATTAFSGYEQEGHLVGQALALNSIGWCHAQLGDFEQALKHCHAALELHDQLGDHSGEADTWDSVGYAYLGLGDLHLAGHGYHRALRLFRSLGDRFNEASTLIRLGDIGQAQGDPAAARDSWKAAWKILDALDHPDADLVRRKLTTPLNATV</sequence>
<keyword evidence="5" id="KW-0802">TPR repeat</keyword>
<dbReference type="Gene3D" id="1.25.40.10">
    <property type="entry name" value="Tetratricopeptide repeat domain"/>
    <property type="match status" value="2"/>
</dbReference>
<dbReference type="InterPro" id="IPR027417">
    <property type="entry name" value="P-loop_NTPase"/>
</dbReference>
<dbReference type="Proteomes" id="UP000612899">
    <property type="component" value="Unassembled WGS sequence"/>
</dbReference>
<dbReference type="Gene3D" id="1.10.10.10">
    <property type="entry name" value="Winged helix-like DNA-binding domain superfamily/Winged helix DNA-binding domain"/>
    <property type="match status" value="1"/>
</dbReference>
<evidence type="ECO:0000259" key="7">
    <source>
        <dbReference type="PROSITE" id="PS51755"/>
    </source>
</evidence>
<evidence type="ECO:0000256" key="4">
    <source>
        <dbReference type="ARBA" id="ARBA00023163"/>
    </source>
</evidence>
<dbReference type="PANTHER" id="PTHR35807">
    <property type="entry name" value="TRANSCRIPTIONAL REGULATOR REDD-RELATED"/>
    <property type="match status" value="1"/>
</dbReference>
<organism evidence="8 9">
    <name type="scientific">Rhizocola hellebori</name>
    <dbReference type="NCBI Taxonomy" id="1392758"/>
    <lineage>
        <taxon>Bacteria</taxon>
        <taxon>Bacillati</taxon>
        <taxon>Actinomycetota</taxon>
        <taxon>Actinomycetes</taxon>
        <taxon>Micromonosporales</taxon>
        <taxon>Micromonosporaceae</taxon>
        <taxon>Rhizocola</taxon>
    </lineage>
</organism>
<dbReference type="Pfam" id="PF13424">
    <property type="entry name" value="TPR_12"/>
    <property type="match status" value="1"/>
</dbReference>
<dbReference type="CDD" id="cd00383">
    <property type="entry name" value="trans_reg_C"/>
    <property type="match status" value="1"/>
</dbReference>
<dbReference type="PROSITE" id="PS51755">
    <property type="entry name" value="OMPR_PHOB"/>
    <property type="match status" value="1"/>
</dbReference>
<evidence type="ECO:0000256" key="3">
    <source>
        <dbReference type="ARBA" id="ARBA00023125"/>
    </source>
</evidence>
<dbReference type="InterPro" id="IPR011990">
    <property type="entry name" value="TPR-like_helical_dom_sf"/>
</dbReference>
<dbReference type="PROSITE" id="PS50005">
    <property type="entry name" value="TPR"/>
    <property type="match status" value="1"/>
</dbReference>
<dbReference type="SUPFAM" id="SSF52540">
    <property type="entry name" value="P-loop containing nucleoside triphosphate hydrolases"/>
    <property type="match status" value="1"/>
</dbReference>
<evidence type="ECO:0000313" key="9">
    <source>
        <dbReference type="Proteomes" id="UP000612899"/>
    </source>
</evidence>
<dbReference type="SMART" id="SM01043">
    <property type="entry name" value="BTAD"/>
    <property type="match status" value="1"/>
</dbReference>
<dbReference type="SMART" id="SM00028">
    <property type="entry name" value="TPR"/>
    <property type="match status" value="4"/>
</dbReference>
<dbReference type="GO" id="GO:0003677">
    <property type="term" value="F:DNA binding"/>
    <property type="evidence" value="ECO:0007669"/>
    <property type="project" value="UniProtKB-UniRule"/>
</dbReference>
<keyword evidence="4" id="KW-0804">Transcription</keyword>
<protein>
    <submittedName>
        <fullName evidence="8">SARP family transcriptional regulator</fullName>
    </submittedName>
</protein>
<feature type="repeat" description="TPR" evidence="5">
    <location>
        <begin position="802"/>
        <end position="835"/>
    </location>
</feature>
<evidence type="ECO:0000256" key="5">
    <source>
        <dbReference type="PROSITE-ProRule" id="PRU00339"/>
    </source>
</evidence>
<dbReference type="AlphaFoldDB" id="A0A8J3QFX4"/>
<dbReference type="PRINTS" id="PR00364">
    <property type="entry name" value="DISEASERSIST"/>
</dbReference>
<evidence type="ECO:0000256" key="1">
    <source>
        <dbReference type="ARBA" id="ARBA00005820"/>
    </source>
</evidence>
<comment type="caution">
    <text evidence="8">The sequence shown here is derived from an EMBL/GenBank/DDBJ whole genome shotgun (WGS) entry which is preliminary data.</text>
</comment>
<dbReference type="InterPro" id="IPR005158">
    <property type="entry name" value="BTAD"/>
</dbReference>
<dbReference type="SUPFAM" id="SSF46894">
    <property type="entry name" value="C-terminal effector domain of the bipartite response regulators"/>
    <property type="match status" value="1"/>
</dbReference>
<proteinExistence type="inferred from homology"/>
<dbReference type="InterPro" id="IPR016032">
    <property type="entry name" value="Sig_transdc_resp-reg_C-effctor"/>
</dbReference>
<dbReference type="GO" id="GO:0043531">
    <property type="term" value="F:ADP binding"/>
    <property type="evidence" value="ECO:0007669"/>
    <property type="project" value="InterPro"/>
</dbReference>
<reference evidence="8" key="1">
    <citation type="submission" date="2021-01" db="EMBL/GenBank/DDBJ databases">
        <title>Whole genome shotgun sequence of Rhizocola hellebori NBRC 109834.</title>
        <authorList>
            <person name="Komaki H."/>
            <person name="Tamura T."/>
        </authorList>
    </citation>
    <scope>NUCLEOTIDE SEQUENCE</scope>
    <source>
        <strain evidence="8">NBRC 109834</strain>
    </source>
</reference>
<dbReference type="InterPro" id="IPR036388">
    <property type="entry name" value="WH-like_DNA-bd_sf"/>
</dbReference>
<keyword evidence="2" id="KW-0805">Transcription regulation</keyword>
<dbReference type="Pfam" id="PF03704">
    <property type="entry name" value="BTAD"/>
    <property type="match status" value="1"/>
</dbReference>
<keyword evidence="3 6" id="KW-0238">DNA-binding</keyword>
<dbReference type="SMART" id="SM00862">
    <property type="entry name" value="Trans_reg_C"/>
    <property type="match status" value="1"/>
</dbReference>
<dbReference type="Gene3D" id="3.40.50.300">
    <property type="entry name" value="P-loop containing nucleotide triphosphate hydrolases"/>
    <property type="match status" value="1"/>
</dbReference>
<name>A0A8J3QFX4_9ACTN</name>
<accession>A0A8J3QFX4</accession>
<evidence type="ECO:0000256" key="6">
    <source>
        <dbReference type="PROSITE-ProRule" id="PRU01091"/>
    </source>
</evidence>
<dbReference type="PANTHER" id="PTHR35807:SF1">
    <property type="entry name" value="TRANSCRIPTIONAL REGULATOR REDD"/>
    <property type="match status" value="1"/>
</dbReference>
<dbReference type="GO" id="GO:0006355">
    <property type="term" value="P:regulation of DNA-templated transcription"/>
    <property type="evidence" value="ECO:0007669"/>
    <property type="project" value="InterPro"/>
</dbReference>